<comment type="caution">
    <text evidence="1">The sequence shown here is derived from an EMBL/GenBank/DDBJ whole genome shotgun (WGS) entry which is preliminary data.</text>
</comment>
<name>A0ABU6SPM5_9FABA</name>
<proteinExistence type="predicted"/>
<evidence type="ECO:0000313" key="2">
    <source>
        <dbReference type="Proteomes" id="UP001341840"/>
    </source>
</evidence>
<accession>A0ABU6SPM5</accession>
<protein>
    <submittedName>
        <fullName evidence="1">Uncharacterized protein</fullName>
    </submittedName>
</protein>
<evidence type="ECO:0000313" key="1">
    <source>
        <dbReference type="EMBL" id="MED6138049.1"/>
    </source>
</evidence>
<organism evidence="1 2">
    <name type="scientific">Stylosanthes scabra</name>
    <dbReference type="NCBI Taxonomy" id="79078"/>
    <lineage>
        <taxon>Eukaryota</taxon>
        <taxon>Viridiplantae</taxon>
        <taxon>Streptophyta</taxon>
        <taxon>Embryophyta</taxon>
        <taxon>Tracheophyta</taxon>
        <taxon>Spermatophyta</taxon>
        <taxon>Magnoliopsida</taxon>
        <taxon>eudicotyledons</taxon>
        <taxon>Gunneridae</taxon>
        <taxon>Pentapetalae</taxon>
        <taxon>rosids</taxon>
        <taxon>fabids</taxon>
        <taxon>Fabales</taxon>
        <taxon>Fabaceae</taxon>
        <taxon>Papilionoideae</taxon>
        <taxon>50 kb inversion clade</taxon>
        <taxon>dalbergioids sensu lato</taxon>
        <taxon>Dalbergieae</taxon>
        <taxon>Pterocarpus clade</taxon>
        <taxon>Stylosanthes</taxon>
    </lineage>
</organism>
<dbReference type="Proteomes" id="UP001341840">
    <property type="component" value="Unassembled WGS sequence"/>
</dbReference>
<keyword evidence="2" id="KW-1185">Reference proteome</keyword>
<gene>
    <name evidence="1" type="ORF">PIB30_070661</name>
</gene>
<reference evidence="1 2" key="1">
    <citation type="journal article" date="2023" name="Plants (Basel)">
        <title>Bridging the Gap: Combining Genomics and Transcriptomics Approaches to Understand Stylosanthes scabra, an Orphan Legume from the Brazilian Caatinga.</title>
        <authorList>
            <person name="Ferreira-Neto J.R.C."/>
            <person name="da Silva M.D."/>
            <person name="Binneck E."/>
            <person name="de Melo N.F."/>
            <person name="da Silva R.H."/>
            <person name="de Melo A.L.T.M."/>
            <person name="Pandolfi V."/>
            <person name="Bustamante F.O."/>
            <person name="Brasileiro-Vidal A.C."/>
            <person name="Benko-Iseppon A.M."/>
        </authorList>
    </citation>
    <scope>NUCLEOTIDE SEQUENCE [LARGE SCALE GENOMIC DNA]</scope>
    <source>
        <tissue evidence="1">Leaves</tissue>
    </source>
</reference>
<sequence>MAPWRHGVAGAGGFVTWMAEKADLLDKFEKRRTAAGRITAGAPSGSISSFTAVPVCCAVSAVLHLKLLLSAMPPLQATGSLSLTRDEGDALKYDYELYLMCELDRELGL</sequence>
<dbReference type="EMBL" id="JASCZI010061215">
    <property type="protein sequence ID" value="MED6138049.1"/>
    <property type="molecule type" value="Genomic_DNA"/>
</dbReference>